<evidence type="ECO:0000313" key="2">
    <source>
        <dbReference type="Proteomes" id="UP001637996"/>
    </source>
</evidence>
<proteinExistence type="predicted"/>
<dbReference type="Proteomes" id="UP001637996">
    <property type="component" value="Unassembled WGS sequence"/>
</dbReference>
<organism evidence="1 2">
    <name type="scientific">Anaerococcus martiniensis</name>
    <dbReference type="NCBI Taxonomy" id="3115615"/>
    <lineage>
        <taxon>Bacteria</taxon>
        <taxon>Bacillati</taxon>
        <taxon>Bacillota</taxon>
        <taxon>Tissierellia</taxon>
        <taxon>Tissierellales</taxon>
        <taxon>Peptoniphilaceae</taxon>
        <taxon>Anaerococcus</taxon>
    </lineage>
</organism>
<reference evidence="1 2" key="1">
    <citation type="journal article" date="2025" name="Anaerobe">
        <title>Description of Anaerococcus kampingiae sp. nov., Anaerococcus groningensis sp. nov., Anaerococcus martiniensis sp. nov., and Anaerococcus cruorum sp. nov., isolated from human clinical specimens.</title>
        <authorList>
            <person name="Boiten K.E."/>
            <person name="Meijer J."/>
            <person name="van Wezel E.M."/>
            <person name="Veloo A.C.M."/>
        </authorList>
    </citation>
    <scope>NUCLEOTIDE SEQUENCE [LARGE SCALE GENOMIC DNA]</scope>
    <source>
        <strain evidence="1 2">ENR0831</strain>
    </source>
</reference>
<accession>A0ABW9MAD9</accession>
<dbReference type="EMBL" id="JBGMEI010000002">
    <property type="protein sequence ID" value="MFO3665100.1"/>
    <property type="molecule type" value="Genomic_DNA"/>
</dbReference>
<evidence type="ECO:0000313" key="1">
    <source>
        <dbReference type="EMBL" id="MFO3665100.1"/>
    </source>
</evidence>
<sequence>MKKGFVSILTLFVLLVLSLSITFVYRQNENTNEYISDLYNKKQAIYLAESVMNSYLVENYDKLEDIILKNDLITDKKKTDNYELNESANFLYNGKSYYIKIYHKHYDEDMKLQDVYKVSLENVSVGDSKSDSALWFKVIEEDDDLENDKKSIKMIIRSTY</sequence>
<protein>
    <submittedName>
        <fullName evidence="1">Uncharacterized protein</fullName>
    </submittedName>
</protein>
<dbReference type="RefSeq" id="WP_410030820.1">
    <property type="nucleotide sequence ID" value="NZ_JBGMEI010000002.1"/>
</dbReference>
<gene>
    <name evidence="1" type="ORF">ACCQ41_02370</name>
</gene>
<name>A0ABW9MAD9_9FIRM</name>
<comment type="caution">
    <text evidence="1">The sequence shown here is derived from an EMBL/GenBank/DDBJ whole genome shotgun (WGS) entry which is preliminary data.</text>
</comment>
<keyword evidence="2" id="KW-1185">Reference proteome</keyword>